<evidence type="ECO:0000313" key="2">
    <source>
        <dbReference type="Proteomes" id="UP000623440"/>
    </source>
</evidence>
<dbReference type="EMBL" id="JACJSI010000108">
    <property type="protein sequence ID" value="MBD2533661.1"/>
    <property type="molecule type" value="Genomic_DNA"/>
</dbReference>
<organism evidence="1 2">
    <name type="scientific">Nostoc flagelliforme FACHB-838</name>
    <dbReference type="NCBI Taxonomy" id="2692904"/>
    <lineage>
        <taxon>Bacteria</taxon>
        <taxon>Bacillati</taxon>
        <taxon>Cyanobacteriota</taxon>
        <taxon>Cyanophyceae</taxon>
        <taxon>Nostocales</taxon>
        <taxon>Nostocaceae</taxon>
        <taxon>Nostoc</taxon>
    </lineage>
</organism>
<comment type="caution">
    <text evidence="1">The sequence shown here is derived from an EMBL/GenBank/DDBJ whole genome shotgun (WGS) entry which is preliminary data.</text>
</comment>
<evidence type="ECO:0000313" key="1">
    <source>
        <dbReference type="EMBL" id="MBD2533661.1"/>
    </source>
</evidence>
<gene>
    <name evidence="1" type="ORF">H6G97_30560</name>
</gene>
<protein>
    <submittedName>
        <fullName evidence="1">Uncharacterized protein</fullName>
    </submittedName>
</protein>
<dbReference type="Proteomes" id="UP000623440">
    <property type="component" value="Unassembled WGS sequence"/>
</dbReference>
<accession>A0ABR8DWB8</accession>
<dbReference type="RefSeq" id="WP_190944220.1">
    <property type="nucleotide sequence ID" value="NZ_JACJSI010000108.1"/>
</dbReference>
<keyword evidence="2" id="KW-1185">Reference proteome</keyword>
<reference evidence="1 2" key="1">
    <citation type="journal article" date="2020" name="ISME J.">
        <title>Comparative genomics reveals insights into cyanobacterial evolution and habitat adaptation.</title>
        <authorList>
            <person name="Chen M.Y."/>
            <person name="Teng W.K."/>
            <person name="Zhao L."/>
            <person name="Hu C.X."/>
            <person name="Zhou Y.K."/>
            <person name="Han B.P."/>
            <person name="Song L.R."/>
            <person name="Shu W.S."/>
        </authorList>
    </citation>
    <scope>NUCLEOTIDE SEQUENCE [LARGE SCALE GENOMIC DNA]</scope>
    <source>
        <strain evidence="1 2">FACHB-838</strain>
    </source>
</reference>
<proteinExistence type="predicted"/>
<name>A0ABR8DWB8_9NOSO</name>
<sequence length="71" mass="7662">MFQAEFDTVGIGGHLYAESLIQVFIVYLLPQYCVFSPKMQPDVGGMPSLRVAMPTQAVIIVGNVVMACGVI</sequence>